<dbReference type="PATRIC" id="fig|1299331.3.peg.3150"/>
<feature type="transmembrane region" description="Helical" evidence="2">
    <location>
        <begin position="262"/>
        <end position="291"/>
    </location>
</feature>
<feature type="transmembrane region" description="Helical" evidence="2">
    <location>
        <begin position="102"/>
        <end position="118"/>
    </location>
</feature>
<evidence type="ECO:0000313" key="4">
    <source>
        <dbReference type="Proteomes" id="UP000020825"/>
    </source>
</evidence>
<keyword evidence="2" id="KW-1133">Transmembrane helix</keyword>
<evidence type="ECO:0000313" key="3">
    <source>
        <dbReference type="EMBL" id="EUA55080.1"/>
    </source>
</evidence>
<evidence type="ECO:0000256" key="1">
    <source>
        <dbReference type="SAM" id="MobiDB-lite"/>
    </source>
</evidence>
<feature type="transmembrane region" description="Helical" evidence="2">
    <location>
        <begin position="77"/>
        <end position="96"/>
    </location>
</feature>
<feature type="transmembrane region" description="Helical" evidence="2">
    <location>
        <begin position="316"/>
        <end position="337"/>
    </location>
</feature>
<accession>X8CIG2</accession>
<dbReference type="AlphaFoldDB" id="X8CIG2"/>
<dbReference type="Proteomes" id="UP000020825">
    <property type="component" value="Unassembled WGS sequence"/>
</dbReference>
<keyword evidence="2" id="KW-0472">Membrane</keyword>
<evidence type="ECO:0000256" key="2">
    <source>
        <dbReference type="SAM" id="Phobius"/>
    </source>
</evidence>
<sequence>MVVGAATRDNPWQPYPMLEPHPTLRLGYPAAGILPQLLFGIPAKWLGVPLLGLFGYELALSIAVFSPAIWAARGTQGLERVVVFVALGAAAIPAWATIDRGNSVGFVVPIALTFLVALRRQRWGCVTVMIILASLVKPQFAVLVIALFTARQWRMGGFGVAGIAIANFAAYLLWPRHFPATITQSIHNLFGTSGLYLTDLRNVSFGRAILLAPDYFKLLQTGQLPDSFLAGPRALIGYGILAVIVACMLGLGRRIAPVMSGIVLLATATLFPPLALFYYLVFVLPVAALIVRDPNGPPGAGIFDNPEALGGRRRKAGIWVSLATALAIAQIALPGPIMNIAIPGQTVTRGVVGTTVFITPFLWLVACAIIIVSYARRPASVLGHDQEPAMPDVDSWAGSGSPGSSGR</sequence>
<protein>
    <recommendedName>
        <fullName evidence="5">DUF2029 domain-containing protein</fullName>
    </recommendedName>
</protein>
<reference evidence="3 4" key="1">
    <citation type="submission" date="2013-12" db="EMBL/GenBank/DDBJ databases">
        <authorList>
            <person name="Zelazny A."/>
            <person name="Olivier K."/>
            <person name="Holland S."/>
            <person name="Lenaerts A."/>
            <person name="Ordway D."/>
            <person name="DeGroote M.A."/>
            <person name="Parker T."/>
            <person name="Sizemore C."/>
            <person name="Tallon L.J."/>
            <person name="Sadzewicz L.K."/>
            <person name="Sengamalay N."/>
            <person name="Fraser C.M."/>
            <person name="Hine E."/>
            <person name="Shefchek K.A."/>
            <person name="Das S.P."/>
            <person name="Tettelin H."/>
        </authorList>
    </citation>
    <scope>NUCLEOTIDE SEQUENCE [LARGE SCALE GENOMIC DNA]</scope>
    <source>
        <strain evidence="3 4">1956</strain>
    </source>
</reference>
<feature type="transmembrane region" description="Helical" evidence="2">
    <location>
        <begin position="125"/>
        <end position="149"/>
    </location>
</feature>
<proteinExistence type="predicted"/>
<evidence type="ECO:0008006" key="5">
    <source>
        <dbReference type="Google" id="ProtNLM"/>
    </source>
</evidence>
<dbReference type="EMBL" id="JAOG01000002">
    <property type="protein sequence ID" value="EUA55080.1"/>
    <property type="molecule type" value="Genomic_DNA"/>
</dbReference>
<comment type="caution">
    <text evidence="3">The sequence shown here is derived from an EMBL/GenBank/DDBJ whole genome shotgun (WGS) entry which is preliminary data.</text>
</comment>
<feature type="transmembrane region" description="Helical" evidence="2">
    <location>
        <begin position="357"/>
        <end position="375"/>
    </location>
</feature>
<feature type="region of interest" description="Disordered" evidence="1">
    <location>
        <begin position="385"/>
        <end position="407"/>
    </location>
</feature>
<keyword evidence="2" id="KW-0812">Transmembrane</keyword>
<feature type="transmembrane region" description="Helical" evidence="2">
    <location>
        <begin position="155"/>
        <end position="174"/>
    </location>
</feature>
<gene>
    <name evidence="3" type="ORF">I550_3231</name>
</gene>
<name>X8CIG2_MYCIT</name>
<feature type="transmembrane region" description="Helical" evidence="2">
    <location>
        <begin position="235"/>
        <end position="256"/>
    </location>
</feature>
<feature type="transmembrane region" description="Helical" evidence="2">
    <location>
        <begin position="45"/>
        <end position="65"/>
    </location>
</feature>
<organism evidence="3 4">
    <name type="scientific">Mycobacterium intracellulare 1956</name>
    <dbReference type="NCBI Taxonomy" id="1299331"/>
    <lineage>
        <taxon>Bacteria</taxon>
        <taxon>Bacillati</taxon>
        <taxon>Actinomycetota</taxon>
        <taxon>Actinomycetes</taxon>
        <taxon>Mycobacteriales</taxon>
        <taxon>Mycobacteriaceae</taxon>
        <taxon>Mycobacterium</taxon>
        <taxon>Mycobacterium avium complex (MAC)</taxon>
    </lineage>
</organism>